<name>A0A8T0W9Y6_PANVG</name>
<proteinExistence type="predicted"/>
<dbReference type="EMBL" id="CM029039">
    <property type="protein sequence ID" value="KAG2642154.1"/>
    <property type="molecule type" value="Genomic_DNA"/>
</dbReference>
<organism evidence="1 2">
    <name type="scientific">Panicum virgatum</name>
    <name type="common">Blackwell switchgrass</name>
    <dbReference type="NCBI Taxonomy" id="38727"/>
    <lineage>
        <taxon>Eukaryota</taxon>
        <taxon>Viridiplantae</taxon>
        <taxon>Streptophyta</taxon>
        <taxon>Embryophyta</taxon>
        <taxon>Tracheophyta</taxon>
        <taxon>Spermatophyta</taxon>
        <taxon>Magnoliopsida</taxon>
        <taxon>Liliopsida</taxon>
        <taxon>Poales</taxon>
        <taxon>Poaceae</taxon>
        <taxon>PACMAD clade</taxon>
        <taxon>Panicoideae</taxon>
        <taxon>Panicodae</taxon>
        <taxon>Paniceae</taxon>
        <taxon>Panicinae</taxon>
        <taxon>Panicum</taxon>
        <taxon>Panicum sect. Hiantes</taxon>
    </lineage>
</organism>
<accession>A0A8T0W9Y6</accession>
<evidence type="ECO:0000313" key="1">
    <source>
        <dbReference type="EMBL" id="KAG2642154.1"/>
    </source>
</evidence>
<dbReference type="Proteomes" id="UP000823388">
    <property type="component" value="Chromosome 2K"/>
</dbReference>
<sequence length="107" mass="11879">MSRMISSSKRKPSGCSFIWSCDGADQTSQEEGEEEKLERQCRAGSRACMQEEVGTARAQRACVPALDLPAYSYSRSKTLGLPPWCTYRSSTYCTTAGRPLQLHTGKY</sequence>
<dbReference type="AlphaFoldDB" id="A0A8T0W9Y6"/>
<evidence type="ECO:0000313" key="2">
    <source>
        <dbReference type="Proteomes" id="UP000823388"/>
    </source>
</evidence>
<keyword evidence="2" id="KW-1185">Reference proteome</keyword>
<reference evidence="1 2" key="1">
    <citation type="submission" date="2020-05" db="EMBL/GenBank/DDBJ databases">
        <title>WGS assembly of Panicum virgatum.</title>
        <authorList>
            <person name="Lovell J.T."/>
            <person name="Jenkins J."/>
            <person name="Shu S."/>
            <person name="Juenger T.E."/>
            <person name="Schmutz J."/>
        </authorList>
    </citation>
    <scope>NUCLEOTIDE SEQUENCE [LARGE SCALE GENOMIC DNA]</scope>
    <source>
        <strain evidence="2">cv. AP13</strain>
    </source>
</reference>
<protein>
    <submittedName>
        <fullName evidence="1">Uncharacterized protein</fullName>
    </submittedName>
</protein>
<comment type="caution">
    <text evidence="1">The sequence shown here is derived from an EMBL/GenBank/DDBJ whole genome shotgun (WGS) entry which is preliminary data.</text>
</comment>
<gene>
    <name evidence="1" type="ORF">PVAP13_2KG260958</name>
</gene>